<protein>
    <submittedName>
        <fullName evidence="2">Uncharacterized protein</fullName>
    </submittedName>
</protein>
<evidence type="ECO:0000313" key="2">
    <source>
        <dbReference type="EMBL" id="QZD89586.1"/>
    </source>
</evidence>
<dbReference type="EMBL" id="CP081295">
    <property type="protein sequence ID" value="QZD89586.1"/>
    <property type="molecule type" value="Genomic_DNA"/>
</dbReference>
<feature type="transmembrane region" description="Helical" evidence="1">
    <location>
        <begin position="6"/>
        <end position="24"/>
    </location>
</feature>
<feature type="transmembrane region" description="Helical" evidence="1">
    <location>
        <begin position="36"/>
        <end position="54"/>
    </location>
</feature>
<keyword evidence="1" id="KW-0812">Transmembrane</keyword>
<proteinExistence type="predicted"/>
<dbReference type="RefSeq" id="WP_221425067.1">
    <property type="nucleotide sequence ID" value="NZ_CP081295.1"/>
</dbReference>
<keyword evidence="1" id="KW-0472">Membrane</keyword>
<sequence length="61" mass="6516">MNMDGGTIAWAALMSALAVAYLMGMKRDQNLSGNRMLKIALIWVGIIGGAYLLVRALTAMS</sequence>
<reference evidence="2 3" key="1">
    <citation type="submission" date="2021-08" db="EMBL/GenBank/DDBJ databases">
        <title>Comparative Genomics Analysis of the Genus Qipengyuania Reveals Extensive Genetic Diversity and Metabolic Versatility, Including the Description of Fifteen Novel Species.</title>
        <authorList>
            <person name="Liu Y."/>
        </authorList>
    </citation>
    <scope>NUCLEOTIDE SEQUENCE [LARGE SCALE GENOMIC DNA]</scope>
    <source>
        <strain evidence="2 3">1NDH13</strain>
    </source>
</reference>
<gene>
    <name evidence="2" type="ORF">K3148_12370</name>
</gene>
<name>A0ABX8ZKU4_9SPHN</name>
<keyword evidence="1" id="KW-1133">Transmembrane helix</keyword>
<evidence type="ECO:0000313" key="3">
    <source>
        <dbReference type="Proteomes" id="UP000824281"/>
    </source>
</evidence>
<accession>A0ABX8ZKU4</accession>
<evidence type="ECO:0000256" key="1">
    <source>
        <dbReference type="SAM" id="Phobius"/>
    </source>
</evidence>
<organism evidence="2 3">
    <name type="scientific">Qipengyuania aurantiaca</name>
    <dbReference type="NCBI Taxonomy" id="2867233"/>
    <lineage>
        <taxon>Bacteria</taxon>
        <taxon>Pseudomonadati</taxon>
        <taxon>Pseudomonadota</taxon>
        <taxon>Alphaproteobacteria</taxon>
        <taxon>Sphingomonadales</taxon>
        <taxon>Erythrobacteraceae</taxon>
        <taxon>Qipengyuania</taxon>
    </lineage>
</organism>
<dbReference type="Proteomes" id="UP000824281">
    <property type="component" value="Chromosome"/>
</dbReference>
<keyword evidence="3" id="KW-1185">Reference proteome</keyword>